<proteinExistence type="predicted"/>
<comment type="caution">
    <text evidence="3">The sequence shown here is derived from an EMBL/GenBank/DDBJ whole genome shotgun (WGS) entry which is preliminary data.</text>
</comment>
<evidence type="ECO:0000256" key="1">
    <source>
        <dbReference type="SAM" id="MobiDB-lite"/>
    </source>
</evidence>
<accession>A0ABS8E5Z5</accession>
<keyword evidence="2" id="KW-0472">Membrane</keyword>
<dbReference type="RefSeq" id="WP_229336861.1">
    <property type="nucleotide sequence ID" value="NZ_JAINUL010000001.1"/>
</dbReference>
<evidence type="ECO:0000313" key="3">
    <source>
        <dbReference type="EMBL" id="MCC0096421.1"/>
    </source>
</evidence>
<feature type="transmembrane region" description="Helical" evidence="2">
    <location>
        <begin position="124"/>
        <end position="142"/>
    </location>
</feature>
<evidence type="ECO:0000256" key="2">
    <source>
        <dbReference type="SAM" id="Phobius"/>
    </source>
</evidence>
<feature type="region of interest" description="Disordered" evidence="1">
    <location>
        <begin position="560"/>
        <end position="589"/>
    </location>
</feature>
<feature type="compositionally biased region" description="Polar residues" evidence="1">
    <location>
        <begin position="560"/>
        <end position="569"/>
    </location>
</feature>
<dbReference type="EMBL" id="JAINUL010000001">
    <property type="protein sequence ID" value="MCC0096421.1"/>
    <property type="molecule type" value="Genomic_DNA"/>
</dbReference>
<dbReference type="Proteomes" id="UP001520654">
    <property type="component" value="Unassembled WGS sequence"/>
</dbReference>
<feature type="compositionally biased region" description="Basic and acidic residues" evidence="1">
    <location>
        <begin position="570"/>
        <end position="589"/>
    </location>
</feature>
<name>A0ABS8E5Z5_9ACTN</name>
<organism evidence="3 4">
    <name type="scientific">Streptomyces flavotricini</name>
    <dbReference type="NCBI Taxonomy" id="66888"/>
    <lineage>
        <taxon>Bacteria</taxon>
        <taxon>Bacillati</taxon>
        <taxon>Actinomycetota</taxon>
        <taxon>Actinomycetes</taxon>
        <taxon>Kitasatosporales</taxon>
        <taxon>Streptomycetaceae</taxon>
        <taxon>Streptomyces</taxon>
    </lineage>
</organism>
<protein>
    <submittedName>
        <fullName evidence="3">Uncharacterized protein</fullName>
    </submittedName>
</protein>
<feature type="transmembrane region" description="Helical" evidence="2">
    <location>
        <begin position="197"/>
        <end position="215"/>
    </location>
</feature>
<sequence length="589" mass="64750">MSGTPDGRAPVDPTATEAGRLLCAGTYLDPAYRDRVIEELYVHEERFPAPSYGFDASRVLAHALRALRTEVAWSAGIVAVWALGLLLTRAFFLFLLVPALLLSGAGHLKKRRERTGRGIRFFEWILRACAVFLLGRILWGVLRGFFTDEISGFAYELGGRGNPDLSFLGDYVGYLFEHDPPGILMLLPRLGQYYGEVYSWTVVLIAVLVTVLVYFQRGHFAQTINSKLSREHYADWEADPVGGPRFHRAQDRILRLQHAQVVLYDVDNPFCGAGQARLPWQLTVELRPRAGAGARRLDNAGIIERIRPRLEALRVPSPGGSEGAEASVLDRLRELVIDECVFLPAAGLPDVDAVDVSQEAFAEHRAAAVEEGGERRRHFLRVRIGGWDENLVITVFIRVHTQGGMLMLEVAPHVLLPVRPDFQRADDIARRHRRNTPLAKVLLALSNAPGSLGVALATLVGACRVPWRLVTAGHGVAYAAGPAASVRELASQGDLSLFQLMDMDRYVKTIQERIVGGVTQALHDAGWHTEEFAERAVNVAEGGVFIQSVSNSAFGINGVSHNSTVNQGKDGTDRKDGRVRAGKESRSGQ</sequence>
<feature type="transmembrane region" description="Helical" evidence="2">
    <location>
        <begin position="441"/>
        <end position="462"/>
    </location>
</feature>
<evidence type="ECO:0000313" key="4">
    <source>
        <dbReference type="Proteomes" id="UP001520654"/>
    </source>
</evidence>
<keyword evidence="2" id="KW-0812">Transmembrane</keyword>
<gene>
    <name evidence="3" type="ORF">K7B10_16820</name>
</gene>
<feature type="transmembrane region" description="Helical" evidence="2">
    <location>
        <begin position="78"/>
        <end position="103"/>
    </location>
</feature>
<keyword evidence="4" id="KW-1185">Reference proteome</keyword>
<reference evidence="3 4" key="1">
    <citation type="submission" date="2021-08" db="EMBL/GenBank/DDBJ databases">
        <title>Genomic Architecture of Streptomyces flavotricini NGL1 and Streptomyces erythrochromogenes HMS4 With Differential Plant Beneficial attributes and laccase production capabilities.</title>
        <authorList>
            <person name="Salwan R."/>
            <person name="Kaur R."/>
            <person name="Sharma V."/>
        </authorList>
    </citation>
    <scope>NUCLEOTIDE SEQUENCE [LARGE SCALE GENOMIC DNA]</scope>
    <source>
        <strain evidence="3 4">NGL1</strain>
    </source>
</reference>
<keyword evidence="2" id="KW-1133">Transmembrane helix</keyword>